<evidence type="ECO:0000313" key="3">
    <source>
        <dbReference type="Proteomes" id="UP001500212"/>
    </source>
</evidence>
<comment type="caution">
    <text evidence="2">The sequence shown here is derived from an EMBL/GenBank/DDBJ whole genome shotgun (WGS) entry which is preliminary data.</text>
</comment>
<sequence length="40" mass="4590">MADIHGKGKRRGGEQTTWRKPDYDIVETSMEASAYFLSTR</sequence>
<organism evidence="2 3">
    <name type="scientific">Actinoallomurus liliacearum</name>
    <dbReference type="NCBI Taxonomy" id="1080073"/>
    <lineage>
        <taxon>Bacteria</taxon>
        <taxon>Bacillati</taxon>
        <taxon>Actinomycetota</taxon>
        <taxon>Actinomycetes</taxon>
        <taxon>Streptosporangiales</taxon>
        <taxon>Thermomonosporaceae</taxon>
        <taxon>Actinoallomurus</taxon>
    </lineage>
</organism>
<gene>
    <name evidence="2" type="ORF">GCM10023195_45090</name>
</gene>
<evidence type="ECO:0000256" key="1">
    <source>
        <dbReference type="SAM" id="MobiDB-lite"/>
    </source>
</evidence>
<dbReference type="EMBL" id="BAABHJ010000015">
    <property type="protein sequence ID" value="GAA4610734.1"/>
    <property type="molecule type" value="Genomic_DNA"/>
</dbReference>
<feature type="region of interest" description="Disordered" evidence="1">
    <location>
        <begin position="1"/>
        <end position="21"/>
    </location>
</feature>
<dbReference type="RefSeq" id="WP_345357656.1">
    <property type="nucleotide sequence ID" value="NZ_BAABHJ010000015.1"/>
</dbReference>
<keyword evidence="3" id="KW-1185">Reference proteome</keyword>
<protein>
    <recommendedName>
        <fullName evidence="4">Coenzyme PQQ synthesis protein A</fullName>
    </recommendedName>
</protein>
<evidence type="ECO:0000313" key="2">
    <source>
        <dbReference type="EMBL" id="GAA4610734.1"/>
    </source>
</evidence>
<evidence type="ECO:0008006" key="4">
    <source>
        <dbReference type="Google" id="ProtNLM"/>
    </source>
</evidence>
<reference evidence="3" key="1">
    <citation type="journal article" date="2019" name="Int. J. Syst. Evol. Microbiol.">
        <title>The Global Catalogue of Microorganisms (GCM) 10K type strain sequencing project: providing services to taxonomists for standard genome sequencing and annotation.</title>
        <authorList>
            <consortium name="The Broad Institute Genomics Platform"/>
            <consortium name="The Broad Institute Genome Sequencing Center for Infectious Disease"/>
            <person name="Wu L."/>
            <person name="Ma J."/>
        </authorList>
    </citation>
    <scope>NUCLEOTIDE SEQUENCE [LARGE SCALE GENOMIC DNA]</scope>
    <source>
        <strain evidence="3">JCM 17938</strain>
    </source>
</reference>
<accession>A0ABP8TNI7</accession>
<proteinExistence type="predicted"/>
<dbReference type="Proteomes" id="UP001500212">
    <property type="component" value="Unassembled WGS sequence"/>
</dbReference>
<name>A0ABP8TNI7_9ACTN</name>